<evidence type="ECO:0000313" key="6">
    <source>
        <dbReference type="Proteomes" id="UP000178199"/>
    </source>
</evidence>
<feature type="signal peptide" evidence="3">
    <location>
        <begin position="1"/>
        <end position="21"/>
    </location>
</feature>
<dbReference type="EMBL" id="MHTD01000048">
    <property type="protein sequence ID" value="OHA54983.1"/>
    <property type="molecule type" value="Genomic_DNA"/>
</dbReference>
<proteinExistence type="predicted"/>
<evidence type="ECO:0000313" key="5">
    <source>
        <dbReference type="EMBL" id="OHA54983.1"/>
    </source>
</evidence>
<organism evidence="5 6">
    <name type="scientific">Candidatus Veblenbacteria bacterium RIFOXYC1_FULL_42_9</name>
    <dbReference type="NCBI Taxonomy" id="1802427"/>
    <lineage>
        <taxon>Bacteria</taxon>
        <taxon>Candidatus Vebleniibacteriota</taxon>
    </lineage>
</organism>
<gene>
    <name evidence="5" type="ORF">A2429_01350</name>
</gene>
<feature type="domain" description="M23ase beta-sheet core" evidence="4">
    <location>
        <begin position="294"/>
        <end position="394"/>
    </location>
</feature>
<sequence length="399" mass="44728">MRKFATAFICLLFFIALPVAAVDDKVIDLNNQIQTKQQELETLKKRIETYQNAIVDKQNKVSSLRNQLNILDDKIEQAALELEANELKLNTVTLQIQAVTLDIAAREADISQKKSQISELVRQLYQADQKTLLEVLVLNSSLGAFFDQLNYLEELEKALQNDIADLKIVKAELVRQQQNLASYRVQLVKSREEIELAKANLESEQQTKALILQQTRQSENRYQTLLAQTEEERTQANREVAELESEIRNRLQLAGPEALAQLGDTNFIWPVTPNKGISTYFYDPTYIFRRYFEHPAIDIPKPQGTAIKAAASGYVARAKAAGLGYSYIMLVHKDGFATVYGHVSRIDVEEGTYVTKGQVIGAVGGLPGTSGAGRLTTGPHLHFEIRVNGIPVNPLEYLP</sequence>
<name>A0A1G2Q332_9BACT</name>
<dbReference type="PANTHER" id="PTHR21666:SF289">
    <property type="entry name" value="L-ALA--D-GLU ENDOPEPTIDASE"/>
    <property type="match status" value="1"/>
</dbReference>
<evidence type="ECO:0000259" key="4">
    <source>
        <dbReference type="Pfam" id="PF01551"/>
    </source>
</evidence>
<evidence type="ECO:0000256" key="3">
    <source>
        <dbReference type="SAM" id="SignalP"/>
    </source>
</evidence>
<evidence type="ECO:0000256" key="1">
    <source>
        <dbReference type="ARBA" id="ARBA00022729"/>
    </source>
</evidence>
<dbReference type="InterPro" id="IPR050570">
    <property type="entry name" value="Cell_wall_metabolism_enzyme"/>
</dbReference>
<reference evidence="5 6" key="1">
    <citation type="journal article" date="2016" name="Nat. Commun.">
        <title>Thousands of microbial genomes shed light on interconnected biogeochemical processes in an aquifer system.</title>
        <authorList>
            <person name="Anantharaman K."/>
            <person name="Brown C.T."/>
            <person name="Hug L.A."/>
            <person name="Sharon I."/>
            <person name="Castelle C.J."/>
            <person name="Probst A.J."/>
            <person name="Thomas B.C."/>
            <person name="Singh A."/>
            <person name="Wilkins M.J."/>
            <person name="Karaoz U."/>
            <person name="Brodie E.L."/>
            <person name="Williams K.H."/>
            <person name="Hubbard S.S."/>
            <person name="Banfield J.F."/>
        </authorList>
    </citation>
    <scope>NUCLEOTIDE SEQUENCE [LARGE SCALE GENOMIC DNA]</scope>
</reference>
<dbReference type="SUPFAM" id="SSF57997">
    <property type="entry name" value="Tropomyosin"/>
    <property type="match status" value="1"/>
</dbReference>
<feature type="coiled-coil region" evidence="2">
    <location>
        <begin position="152"/>
        <end position="253"/>
    </location>
</feature>
<dbReference type="CDD" id="cd12797">
    <property type="entry name" value="M23_peptidase"/>
    <property type="match status" value="1"/>
</dbReference>
<dbReference type="Gene3D" id="2.70.70.10">
    <property type="entry name" value="Glucose Permease (Domain IIA)"/>
    <property type="match status" value="1"/>
</dbReference>
<dbReference type="SUPFAM" id="SSF51261">
    <property type="entry name" value="Duplicated hybrid motif"/>
    <property type="match status" value="1"/>
</dbReference>
<evidence type="ECO:0000256" key="2">
    <source>
        <dbReference type="SAM" id="Coils"/>
    </source>
</evidence>
<feature type="chain" id="PRO_5009583973" description="M23ase beta-sheet core domain-containing protein" evidence="3">
    <location>
        <begin position="22"/>
        <end position="399"/>
    </location>
</feature>
<accession>A0A1G2Q332</accession>
<dbReference type="PANTHER" id="PTHR21666">
    <property type="entry name" value="PEPTIDASE-RELATED"/>
    <property type="match status" value="1"/>
</dbReference>
<protein>
    <recommendedName>
        <fullName evidence="4">M23ase beta-sheet core domain-containing protein</fullName>
    </recommendedName>
</protein>
<feature type="coiled-coil region" evidence="2">
    <location>
        <begin position="19"/>
        <end position="88"/>
    </location>
</feature>
<dbReference type="AlphaFoldDB" id="A0A1G2Q332"/>
<comment type="caution">
    <text evidence="5">The sequence shown here is derived from an EMBL/GenBank/DDBJ whole genome shotgun (WGS) entry which is preliminary data.</text>
</comment>
<dbReference type="Pfam" id="PF01551">
    <property type="entry name" value="Peptidase_M23"/>
    <property type="match status" value="1"/>
</dbReference>
<dbReference type="InterPro" id="IPR016047">
    <property type="entry name" value="M23ase_b-sheet_dom"/>
</dbReference>
<dbReference type="GO" id="GO:0004222">
    <property type="term" value="F:metalloendopeptidase activity"/>
    <property type="evidence" value="ECO:0007669"/>
    <property type="project" value="TreeGrafter"/>
</dbReference>
<dbReference type="InterPro" id="IPR011055">
    <property type="entry name" value="Dup_hybrid_motif"/>
</dbReference>
<dbReference type="Proteomes" id="UP000178199">
    <property type="component" value="Unassembled WGS sequence"/>
</dbReference>
<keyword evidence="2" id="KW-0175">Coiled coil</keyword>
<keyword evidence="1 3" id="KW-0732">Signal</keyword>
<dbReference type="Gene3D" id="6.10.250.3150">
    <property type="match status" value="1"/>
</dbReference>